<evidence type="ECO:0000259" key="8">
    <source>
        <dbReference type="SMART" id="SM01217"/>
    </source>
</evidence>
<dbReference type="InterPro" id="IPR019800">
    <property type="entry name" value="Glyco_hydro_3_AS"/>
</dbReference>
<dbReference type="InterPro" id="IPR001764">
    <property type="entry name" value="Glyco_hydro_3_N"/>
</dbReference>
<evidence type="ECO:0000256" key="4">
    <source>
        <dbReference type="ARBA" id="ARBA00022729"/>
    </source>
</evidence>
<keyword evidence="5 7" id="KW-0378">Hydrolase</keyword>
<evidence type="ECO:0000256" key="3">
    <source>
        <dbReference type="ARBA" id="ARBA00012744"/>
    </source>
</evidence>
<dbReference type="Proteomes" id="UP000288669">
    <property type="component" value="Unassembled WGS sequence"/>
</dbReference>
<evidence type="ECO:0000256" key="2">
    <source>
        <dbReference type="ARBA" id="ARBA00005336"/>
    </source>
</evidence>
<dbReference type="Gene3D" id="3.40.50.1700">
    <property type="entry name" value="Glycoside hydrolase family 3 C-terminal domain"/>
    <property type="match status" value="1"/>
</dbReference>
<dbReference type="Gene3D" id="2.60.40.10">
    <property type="entry name" value="Immunoglobulins"/>
    <property type="match status" value="1"/>
</dbReference>
<reference evidence="9 10" key="1">
    <citation type="submission" date="2017-05" db="EMBL/GenBank/DDBJ databases">
        <title>Vagococcus spp. assemblies.</title>
        <authorList>
            <person name="Gulvik C.A."/>
        </authorList>
    </citation>
    <scope>NUCLEOTIDE SEQUENCE [LARGE SCALE GENOMIC DNA]</scope>
    <source>
        <strain evidence="9 10">DSM 24756</strain>
    </source>
</reference>
<dbReference type="PANTHER" id="PTHR30620:SF16">
    <property type="entry name" value="LYSOSOMAL BETA GLUCOSIDASE"/>
    <property type="match status" value="1"/>
</dbReference>
<dbReference type="Gene3D" id="3.20.20.300">
    <property type="entry name" value="Glycoside hydrolase, family 3, N-terminal domain"/>
    <property type="match status" value="1"/>
</dbReference>
<dbReference type="GO" id="GO:0009251">
    <property type="term" value="P:glucan catabolic process"/>
    <property type="evidence" value="ECO:0007669"/>
    <property type="project" value="TreeGrafter"/>
</dbReference>
<keyword evidence="10" id="KW-1185">Reference proteome</keyword>
<dbReference type="EC" id="3.2.1.21" evidence="3"/>
<evidence type="ECO:0000256" key="6">
    <source>
        <dbReference type="ARBA" id="ARBA00023295"/>
    </source>
</evidence>
<evidence type="ECO:0000313" key="10">
    <source>
        <dbReference type="Proteomes" id="UP000288669"/>
    </source>
</evidence>
<accession>A0A430AK87</accession>
<evidence type="ECO:0000313" key="9">
    <source>
        <dbReference type="EMBL" id="RSU08532.1"/>
    </source>
</evidence>
<name>A0A430AK87_9ENTE</name>
<dbReference type="InterPro" id="IPR013783">
    <property type="entry name" value="Ig-like_fold"/>
</dbReference>
<dbReference type="InterPro" id="IPR051915">
    <property type="entry name" value="Cellulose_Degrad_GH3"/>
</dbReference>
<dbReference type="EMBL" id="NGJZ01000001">
    <property type="protein sequence ID" value="RSU08532.1"/>
    <property type="molecule type" value="Genomic_DNA"/>
</dbReference>
<dbReference type="SMART" id="SM01217">
    <property type="entry name" value="Fn3_like"/>
    <property type="match status" value="1"/>
</dbReference>
<dbReference type="GO" id="GO:0008422">
    <property type="term" value="F:beta-glucosidase activity"/>
    <property type="evidence" value="ECO:0007669"/>
    <property type="project" value="UniProtKB-EC"/>
</dbReference>
<keyword evidence="6 7" id="KW-0326">Glycosidase</keyword>
<feature type="domain" description="Fibronectin type III-like" evidence="8">
    <location>
        <begin position="638"/>
        <end position="707"/>
    </location>
</feature>
<dbReference type="Pfam" id="PF01915">
    <property type="entry name" value="Glyco_hydro_3_C"/>
    <property type="match status" value="1"/>
</dbReference>
<dbReference type="RefSeq" id="WP_126823218.1">
    <property type="nucleotide sequence ID" value="NZ_JBHLWU010000001.1"/>
</dbReference>
<dbReference type="SUPFAM" id="SSF51445">
    <property type="entry name" value="(Trans)glycosidases"/>
    <property type="match status" value="1"/>
</dbReference>
<evidence type="ECO:0000256" key="5">
    <source>
        <dbReference type="ARBA" id="ARBA00022801"/>
    </source>
</evidence>
<proteinExistence type="inferred from homology"/>
<dbReference type="InterPro" id="IPR026891">
    <property type="entry name" value="Fn3-like"/>
</dbReference>
<dbReference type="PANTHER" id="PTHR30620">
    <property type="entry name" value="PERIPLASMIC BETA-GLUCOSIDASE-RELATED"/>
    <property type="match status" value="1"/>
</dbReference>
<evidence type="ECO:0000256" key="7">
    <source>
        <dbReference type="RuleBase" id="RU361161"/>
    </source>
</evidence>
<protein>
    <recommendedName>
        <fullName evidence="3">beta-glucosidase</fullName>
        <ecNumber evidence="3">3.2.1.21</ecNumber>
    </recommendedName>
</protein>
<dbReference type="PRINTS" id="PR00133">
    <property type="entry name" value="GLHYDRLASE3"/>
</dbReference>
<comment type="caution">
    <text evidence="9">The sequence shown here is derived from an EMBL/GenBank/DDBJ whole genome shotgun (WGS) entry which is preliminary data.</text>
</comment>
<dbReference type="Pfam" id="PF00933">
    <property type="entry name" value="Glyco_hydro_3"/>
    <property type="match status" value="1"/>
</dbReference>
<dbReference type="Pfam" id="PF14310">
    <property type="entry name" value="Fn3-like"/>
    <property type="match status" value="1"/>
</dbReference>
<dbReference type="OrthoDB" id="9805821at2"/>
<dbReference type="InterPro" id="IPR002772">
    <property type="entry name" value="Glyco_hydro_3_C"/>
</dbReference>
<comment type="catalytic activity">
    <reaction evidence="1">
        <text>Hydrolysis of terminal, non-reducing beta-D-glucosyl residues with release of beta-D-glucose.</text>
        <dbReference type="EC" id="3.2.1.21"/>
    </reaction>
</comment>
<keyword evidence="4" id="KW-0732">Signal</keyword>
<dbReference type="SUPFAM" id="SSF52279">
    <property type="entry name" value="Beta-D-glucan exohydrolase, C-terminal domain"/>
    <property type="match status" value="1"/>
</dbReference>
<dbReference type="InterPro" id="IPR017853">
    <property type="entry name" value="GH"/>
</dbReference>
<organism evidence="9 10">
    <name type="scientific">Vagococcus entomophilus</name>
    <dbReference type="NCBI Taxonomy" id="1160095"/>
    <lineage>
        <taxon>Bacteria</taxon>
        <taxon>Bacillati</taxon>
        <taxon>Bacillota</taxon>
        <taxon>Bacilli</taxon>
        <taxon>Lactobacillales</taxon>
        <taxon>Enterococcaceae</taxon>
        <taxon>Vagococcus</taxon>
    </lineage>
</organism>
<evidence type="ECO:0000256" key="1">
    <source>
        <dbReference type="ARBA" id="ARBA00000448"/>
    </source>
</evidence>
<dbReference type="PROSITE" id="PS00775">
    <property type="entry name" value="GLYCOSYL_HYDROL_F3"/>
    <property type="match status" value="1"/>
</dbReference>
<dbReference type="AlphaFoldDB" id="A0A430AK87"/>
<dbReference type="InterPro" id="IPR036881">
    <property type="entry name" value="Glyco_hydro_3_C_sf"/>
</dbReference>
<dbReference type="InterPro" id="IPR036962">
    <property type="entry name" value="Glyco_hydro_3_N_sf"/>
</dbReference>
<gene>
    <name evidence="9" type="ORF">CBF30_04675</name>
</gene>
<sequence length="717" mass="79660">MKQAQLEQLLGQMTRKEKIEQLQQVTGDFFSEEQTEATGPLSGNNLTSEDLIDVGSALSLSGAKAAKKAQKEYLEKNRLGIPLLLMADIVHGYRTIFPIPLGLAASWNPELVEKTASVAAEESSVSGIHITFSPMVDLVRDPRWGRVLESTGEDPYLNKVYAKSMVEGYQGKKENALQQYGSIAACVKHFAAYGAPEGGREYNTVNMSERELRENYLPSYKAAVDAGSKLVMTSFNTVDGIPASVNKYLNRKILREEWAFDGVLISDWAAMKEAIHHGVAATEKEVAKLSIEAGVDIEMMTFCYHNELEKLIESGEVSESLLDEAVLRILTLKNELGLFENPDRFTDETLEADKVFSKEFQDIAQIAAEEAIVLLENKESVLPISENENVLFVGSHVDSSNILGTWSWKGDPTETKSVADILQSDYQNANTRILPIASAFDVTQEELETALKLAEKADKVVILTGETPDMSGEASSRSDIRLPKAQRDLIEKMTKVNAKTIAVLFNGRPLDVTGVSQQVQGLVEAWFPGTSGAKAILNILYGNKVPQGKLTMSFPRNVGQVPVYYNHFNTGRPIDENDLENKYVSKYLDVENTPLYPFGYGLSYTKFDYRGFKLVKSSDNQLKAQVTVKNTGKVAGNETVQWYVRDKVGEVVRPLKELKGFDRIFLEKGEEKVVTHEFSVEELGYVHSDLSQRYDQGEFVLMVGSNSAEVLEQNFTI</sequence>
<comment type="similarity">
    <text evidence="2 7">Belongs to the glycosyl hydrolase 3 family.</text>
</comment>